<feature type="transmembrane region" description="Helical" evidence="8">
    <location>
        <begin position="233"/>
        <end position="253"/>
    </location>
</feature>
<comment type="similarity">
    <text evidence="2">Belongs to the binding-protein-dependent transport system permease family. FecCD subfamily.</text>
</comment>
<dbReference type="InterPro" id="IPR000522">
    <property type="entry name" value="ABC_transptr_permease_BtuC"/>
</dbReference>
<dbReference type="GO" id="GO:0005886">
    <property type="term" value="C:plasma membrane"/>
    <property type="evidence" value="ECO:0007669"/>
    <property type="project" value="UniProtKB-SubCell"/>
</dbReference>
<gene>
    <name evidence="9" type="ORF">SAMN02746065_11966</name>
</gene>
<keyword evidence="3" id="KW-0813">Transport</keyword>
<protein>
    <submittedName>
        <fullName evidence="9">Iron complex transport system permease protein</fullName>
    </submittedName>
</protein>
<proteinExistence type="inferred from homology"/>
<evidence type="ECO:0000256" key="3">
    <source>
        <dbReference type="ARBA" id="ARBA00022448"/>
    </source>
</evidence>
<evidence type="ECO:0000256" key="1">
    <source>
        <dbReference type="ARBA" id="ARBA00004651"/>
    </source>
</evidence>
<feature type="transmembrane region" description="Helical" evidence="8">
    <location>
        <begin position="97"/>
        <end position="117"/>
    </location>
</feature>
<dbReference type="FunFam" id="1.10.3470.10:FF:000001">
    <property type="entry name" value="Vitamin B12 ABC transporter permease BtuC"/>
    <property type="match status" value="1"/>
</dbReference>
<keyword evidence="10" id="KW-1185">Reference proteome</keyword>
<feature type="transmembrane region" description="Helical" evidence="8">
    <location>
        <begin position="153"/>
        <end position="172"/>
    </location>
</feature>
<dbReference type="STRING" id="1121400.SAMN02746065_11966"/>
<evidence type="ECO:0000256" key="2">
    <source>
        <dbReference type="ARBA" id="ARBA00007935"/>
    </source>
</evidence>
<feature type="transmembrane region" description="Helical" evidence="8">
    <location>
        <begin position="340"/>
        <end position="360"/>
    </location>
</feature>
<evidence type="ECO:0000313" key="10">
    <source>
        <dbReference type="Proteomes" id="UP000192418"/>
    </source>
</evidence>
<dbReference type="Gene3D" id="1.10.3470.10">
    <property type="entry name" value="ABC transporter involved in vitamin B12 uptake, BtuC"/>
    <property type="match status" value="1"/>
</dbReference>
<keyword evidence="5 8" id="KW-0812">Transmembrane</keyword>
<comment type="subcellular location">
    <subcellularLocation>
        <location evidence="1">Cell membrane</location>
        <topology evidence="1">Multi-pass membrane protein</topology>
    </subcellularLocation>
</comment>
<evidence type="ECO:0000256" key="7">
    <source>
        <dbReference type="ARBA" id="ARBA00023136"/>
    </source>
</evidence>
<dbReference type="CDD" id="cd06550">
    <property type="entry name" value="TM_ABC_iron-siderophores_like"/>
    <property type="match status" value="1"/>
</dbReference>
<keyword evidence="7 8" id="KW-0472">Membrane</keyword>
<feature type="transmembrane region" description="Helical" evidence="8">
    <location>
        <begin position="129"/>
        <end position="147"/>
    </location>
</feature>
<dbReference type="GO" id="GO:0033214">
    <property type="term" value="P:siderophore-iron import into cell"/>
    <property type="evidence" value="ECO:0007669"/>
    <property type="project" value="TreeGrafter"/>
</dbReference>
<dbReference type="AlphaFoldDB" id="A0A1W2DR99"/>
<evidence type="ECO:0000256" key="4">
    <source>
        <dbReference type="ARBA" id="ARBA00022475"/>
    </source>
</evidence>
<dbReference type="PANTHER" id="PTHR30472:SF70">
    <property type="entry name" value="MOLYBDATE IMPORT SYSTEM PERMEASE PROTEIN MOLB"/>
    <property type="match status" value="1"/>
</dbReference>
<evidence type="ECO:0000256" key="6">
    <source>
        <dbReference type="ARBA" id="ARBA00022989"/>
    </source>
</evidence>
<feature type="transmembrane region" description="Helical" evidence="8">
    <location>
        <begin position="184"/>
        <end position="204"/>
    </location>
</feature>
<evidence type="ECO:0000256" key="5">
    <source>
        <dbReference type="ARBA" id="ARBA00022692"/>
    </source>
</evidence>
<dbReference type="Pfam" id="PF01032">
    <property type="entry name" value="FecCD"/>
    <property type="match status" value="1"/>
</dbReference>
<dbReference type="SUPFAM" id="SSF81345">
    <property type="entry name" value="ABC transporter involved in vitamin B12 uptake, BtuC"/>
    <property type="match status" value="1"/>
</dbReference>
<dbReference type="PANTHER" id="PTHR30472">
    <property type="entry name" value="FERRIC ENTEROBACTIN TRANSPORT SYSTEM PERMEASE PROTEIN"/>
    <property type="match status" value="1"/>
</dbReference>
<feature type="transmembrane region" description="Helical" evidence="8">
    <location>
        <begin position="314"/>
        <end position="334"/>
    </location>
</feature>
<dbReference type="InterPro" id="IPR037294">
    <property type="entry name" value="ABC_BtuC-like"/>
</dbReference>
<sequence>MIGHEGWQKNFCPSFMAFFIWVKMMQVKKIFLRTNRPAVLGFLFLSLLGTFFFCIQCGSCKIEFSMVVKTISSHVGFFPEISSIPRIMHTIVWNIRLPRTVLAILVGVCLSTSGAVFQGCFKNPLVEPYILGISSGAAFGAALGIVFPSFFMSVQLLAFIFGFMAVGITYSMARVRGKTPTVTLVLAGIITGSIFGSLVGIIKYTAQDTALREIVFWLMGGFYYAGWRDVTMLFPIAMIGFIIIWISGWKINILSMGDQEARSLGVSPEKNKFMLISLATMMTAAAVSCVGIIAWVGLMIPHSARMITEPDHRMVIPVSALLGAIYLIVCDTIARTLTNAEIPIGIITSLVGAPYLFYLVRSKGQRMFGG</sequence>
<keyword evidence="6 8" id="KW-1133">Transmembrane helix</keyword>
<evidence type="ECO:0000256" key="8">
    <source>
        <dbReference type="SAM" id="Phobius"/>
    </source>
</evidence>
<reference evidence="9 10" key="1">
    <citation type="submission" date="2017-04" db="EMBL/GenBank/DDBJ databases">
        <authorList>
            <person name="Afonso C.L."/>
            <person name="Miller P.J."/>
            <person name="Scott M.A."/>
            <person name="Spackman E."/>
            <person name="Goraichik I."/>
            <person name="Dimitrov K.M."/>
            <person name="Suarez D.L."/>
            <person name="Swayne D.E."/>
        </authorList>
    </citation>
    <scope>NUCLEOTIDE SEQUENCE [LARGE SCALE GENOMIC DNA]</scope>
    <source>
        <strain evidence="9 10">DSM 3385</strain>
    </source>
</reference>
<dbReference type="GO" id="GO:0022857">
    <property type="term" value="F:transmembrane transporter activity"/>
    <property type="evidence" value="ECO:0007669"/>
    <property type="project" value="InterPro"/>
</dbReference>
<accession>A0A1W2DR99</accession>
<evidence type="ECO:0000313" key="9">
    <source>
        <dbReference type="EMBL" id="SMC99516.1"/>
    </source>
</evidence>
<keyword evidence="4" id="KW-1003">Cell membrane</keyword>
<dbReference type="EMBL" id="FWXY01000019">
    <property type="protein sequence ID" value="SMC99516.1"/>
    <property type="molecule type" value="Genomic_DNA"/>
</dbReference>
<feature type="transmembrane region" description="Helical" evidence="8">
    <location>
        <begin position="210"/>
        <end position="226"/>
    </location>
</feature>
<name>A0A1W2DR99_9BACT</name>
<organism evidence="9 10">
    <name type="scientific">Desulfocicer vacuolatum DSM 3385</name>
    <dbReference type="NCBI Taxonomy" id="1121400"/>
    <lineage>
        <taxon>Bacteria</taxon>
        <taxon>Pseudomonadati</taxon>
        <taxon>Thermodesulfobacteriota</taxon>
        <taxon>Desulfobacteria</taxon>
        <taxon>Desulfobacterales</taxon>
        <taxon>Desulfobacteraceae</taxon>
        <taxon>Desulfocicer</taxon>
    </lineage>
</organism>
<dbReference type="Proteomes" id="UP000192418">
    <property type="component" value="Unassembled WGS sequence"/>
</dbReference>
<feature type="transmembrane region" description="Helical" evidence="8">
    <location>
        <begin position="273"/>
        <end position="302"/>
    </location>
</feature>